<dbReference type="Proteomes" id="UP000789390">
    <property type="component" value="Unassembled WGS sequence"/>
</dbReference>
<dbReference type="GO" id="GO:0004674">
    <property type="term" value="F:protein serine/threonine kinase activity"/>
    <property type="evidence" value="ECO:0007669"/>
    <property type="project" value="UniProtKB-KW"/>
</dbReference>
<dbReference type="InterPro" id="IPR008271">
    <property type="entry name" value="Ser/Thr_kinase_AS"/>
</dbReference>
<name>A0A8J2WH50_9CRUS</name>
<evidence type="ECO:0000256" key="6">
    <source>
        <dbReference type="PROSITE-ProRule" id="PRU10141"/>
    </source>
</evidence>
<keyword evidence="1" id="KW-0723">Serine/threonine-protein kinase</keyword>
<dbReference type="Gene3D" id="1.10.510.10">
    <property type="entry name" value="Transferase(Phosphotransferase) domain 1"/>
    <property type="match status" value="1"/>
</dbReference>
<reference evidence="9" key="1">
    <citation type="submission" date="2021-11" db="EMBL/GenBank/DDBJ databases">
        <authorList>
            <person name="Schell T."/>
        </authorList>
    </citation>
    <scope>NUCLEOTIDE SEQUENCE</scope>
    <source>
        <strain evidence="9">M5</strain>
    </source>
</reference>
<gene>
    <name evidence="9" type="ORF">DGAL_LOCUS10324</name>
</gene>
<dbReference type="EMBL" id="CAKKLH010000246">
    <property type="protein sequence ID" value="CAH0107040.1"/>
    <property type="molecule type" value="Genomic_DNA"/>
</dbReference>
<evidence type="ECO:0000256" key="5">
    <source>
        <dbReference type="ARBA" id="ARBA00022840"/>
    </source>
</evidence>
<feature type="region of interest" description="Disordered" evidence="7">
    <location>
        <begin position="105"/>
        <end position="125"/>
    </location>
</feature>
<feature type="domain" description="Protein kinase" evidence="8">
    <location>
        <begin position="461"/>
        <end position="730"/>
    </location>
</feature>
<evidence type="ECO:0000256" key="4">
    <source>
        <dbReference type="ARBA" id="ARBA00022777"/>
    </source>
</evidence>
<evidence type="ECO:0000256" key="7">
    <source>
        <dbReference type="SAM" id="MobiDB-lite"/>
    </source>
</evidence>
<feature type="binding site" evidence="6">
    <location>
        <position position="490"/>
    </location>
    <ligand>
        <name>ATP</name>
        <dbReference type="ChEBI" id="CHEBI:30616"/>
    </ligand>
</feature>
<dbReference type="PROSITE" id="PS00107">
    <property type="entry name" value="PROTEIN_KINASE_ATP"/>
    <property type="match status" value="1"/>
</dbReference>
<dbReference type="CDD" id="cd14131">
    <property type="entry name" value="PKc_Mps1"/>
    <property type="match status" value="1"/>
</dbReference>
<sequence>MYGLTRREDIDCRKPPITNTTSATPGWQKPSPTSTSGDDATKGENTQNHDGGTGTNSNRYARKKSGLKPIRPSSVSASNLNPMTPGRPLLPQTPRLCFKENDHSRFGTHDFPSTPKFGRSESTPELHRIRKLDHSLHTGEKNITQDKSHYNNVLQESNVSNLLTLTSDSLPDIFRKPIIQQQHDIPLNLQSKFGNSEDKVSKWGYGPSSTNTQQGFGTKINNPESHKVSSAKLFAEEHVVLPQVKEEAPHTGILQTPLPEARNEYPSLSHMEKSSFSTCKLPSVLSETEESMSAFIASKDKSGLNSTSDTASALGLPTQPTVKVHRPVDQEKTPLAKRLTWTGHSSFSKTKVKEPSIVSLASTSKTELQNDEQKPLSNILLPKVNAETSLLFNTAGCKPLLSVPIKSAAVVAEVQPVNPIQRHIEPQSQLIPPASNNNLLPPPNARPTPKTKQIAVNGKLYTVMKPLGRGGSSIVYQVLNQEMTDIFALKVVRLDSVDEVTAEGYINEVRLLKQLQGLPRVVRLLEYEYNEDEEKLLLVMEKGDTDFATVIRTRTGLNSINPTLIRFYWQEMLEAVKEIHDKNVIHTDLKPANFLLVNGGLKLIDFGIATSIQADMTSIMKDSQCGTYNYMAPEAIKSATPAGTNQEYKISRKTDVWSLGCMLYSLVYKNPPFNKFRDTIEKISAIVDERYVIDFPLTADPLVIAVLKGCLDRNPRNRPSIEQLLFHPYLTCTSQSPTHSSKIIPHQLRIQLETLLEGDLLPEEAKENIRQWM</sequence>
<dbReference type="InterPro" id="IPR027084">
    <property type="entry name" value="Mps1_cat"/>
</dbReference>
<feature type="region of interest" description="Disordered" evidence="7">
    <location>
        <begin position="1"/>
        <end position="93"/>
    </location>
</feature>
<dbReference type="InterPro" id="IPR000719">
    <property type="entry name" value="Prot_kinase_dom"/>
</dbReference>
<dbReference type="Gene3D" id="3.30.200.20">
    <property type="entry name" value="Phosphorylase Kinase, domain 1"/>
    <property type="match status" value="1"/>
</dbReference>
<keyword evidence="10" id="KW-1185">Reference proteome</keyword>
<proteinExistence type="predicted"/>
<evidence type="ECO:0000256" key="3">
    <source>
        <dbReference type="ARBA" id="ARBA00022741"/>
    </source>
</evidence>
<evidence type="ECO:0000313" key="10">
    <source>
        <dbReference type="Proteomes" id="UP000789390"/>
    </source>
</evidence>
<dbReference type="GO" id="GO:0000776">
    <property type="term" value="C:kinetochore"/>
    <property type="evidence" value="ECO:0007669"/>
    <property type="project" value="TreeGrafter"/>
</dbReference>
<dbReference type="PANTHER" id="PTHR22974:SF21">
    <property type="entry name" value="DUAL SPECIFICITY PROTEIN KINASE TTK"/>
    <property type="match status" value="1"/>
</dbReference>
<dbReference type="InterPro" id="IPR017441">
    <property type="entry name" value="Protein_kinase_ATP_BS"/>
</dbReference>
<evidence type="ECO:0000259" key="8">
    <source>
        <dbReference type="PROSITE" id="PS50011"/>
    </source>
</evidence>
<dbReference type="AlphaFoldDB" id="A0A8J2WH50"/>
<dbReference type="GO" id="GO:0033316">
    <property type="term" value="P:meiotic spindle assembly checkpoint signaling"/>
    <property type="evidence" value="ECO:0007669"/>
    <property type="project" value="TreeGrafter"/>
</dbReference>
<dbReference type="FunFam" id="1.10.510.10:FF:001943">
    <property type="entry name" value="Uncharacterized protein"/>
    <property type="match status" value="1"/>
</dbReference>
<accession>A0A8J2WH50</accession>
<evidence type="ECO:0000256" key="2">
    <source>
        <dbReference type="ARBA" id="ARBA00022679"/>
    </source>
</evidence>
<dbReference type="OrthoDB" id="20524at2759"/>
<keyword evidence="3 6" id="KW-0547">Nucleotide-binding</keyword>
<dbReference type="PROSITE" id="PS00108">
    <property type="entry name" value="PROTEIN_KINASE_ST"/>
    <property type="match status" value="1"/>
</dbReference>
<dbReference type="GO" id="GO:0034501">
    <property type="term" value="P:protein localization to kinetochore"/>
    <property type="evidence" value="ECO:0007669"/>
    <property type="project" value="TreeGrafter"/>
</dbReference>
<dbReference type="PANTHER" id="PTHR22974">
    <property type="entry name" value="MIXED LINEAGE PROTEIN KINASE"/>
    <property type="match status" value="1"/>
</dbReference>
<evidence type="ECO:0000256" key="1">
    <source>
        <dbReference type="ARBA" id="ARBA00022527"/>
    </source>
</evidence>
<organism evidence="9 10">
    <name type="scientific">Daphnia galeata</name>
    <dbReference type="NCBI Taxonomy" id="27404"/>
    <lineage>
        <taxon>Eukaryota</taxon>
        <taxon>Metazoa</taxon>
        <taxon>Ecdysozoa</taxon>
        <taxon>Arthropoda</taxon>
        <taxon>Crustacea</taxon>
        <taxon>Branchiopoda</taxon>
        <taxon>Diplostraca</taxon>
        <taxon>Cladocera</taxon>
        <taxon>Anomopoda</taxon>
        <taxon>Daphniidae</taxon>
        <taxon>Daphnia</taxon>
    </lineage>
</organism>
<evidence type="ECO:0000313" key="9">
    <source>
        <dbReference type="EMBL" id="CAH0107040.1"/>
    </source>
</evidence>
<dbReference type="SMART" id="SM00220">
    <property type="entry name" value="S_TKc"/>
    <property type="match status" value="1"/>
</dbReference>
<dbReference type="InterPro" id="IPR011009">
    <property type="entry name" value="Kinase-like_dom_sf"/>
</dbReference>
<feature type="compositionally biased region" description="Polar residues" evidence="7">
    <location>
        <begin position="73"/>
        <end position="82"/>
    </location>
</feature>
<dbReference type="GO" id="GO:0007094">
    <property type="term" value="P:mitotic spindle assembly checkpoint signaling"/>
    <property type="evidence" value="ECO:0007669"/>
    <property type="project" value="TreeGrafter"/>
</dbReference>
<dbReference type="GO" id="GO:0098813">
    <property type="term" value="P:nuclear chromosome segregation"/>
    <property type="evidence" value="ECO:0007669"/>
    <property type="project" value="UniProtKB-ARBA"/>
</dbReference>
<feature type="compositionally biased region" description="Basic and acidic residues" evidence="7">
    <location>
        <begin position="1"/>
        <end position="14"/>
    </location>
</feature>
<dbReference type="GO" id="GO:0005634">
    <property type="term" value="C:nucleus"/>
    <property type="evidence" value="ECO:0007669"/>
    <property type="project" value="TreeGrafter"/>
</dbReference>
<dbReference type="SUPFAM" id="SSF56112">
    <property type="entry name" value="Protein kinase-like (PK-like)"/>
    <property type="match status" value="1"/>
</dbReference>
<dbReference type="PROSITE" id="PS50011">
    <property type="entry name" value="PROTEIN_KINASE_DOM"/>
    <property type="match status" value="1"/>
</dbReference>
<protein>
    <recommendedName>
        <fullName evidence="8">Protein kinase domain-containing protein</fullName>
    </recommendedName>
</protein>
<comment type="caution">
    <text evidence="9">The sequence shown here is derived from an EMBL/GenBank/DDBJ whole genome shotgun (WGS) entry which is preliminary data.</text>
</comment>
<dbReference type="GO" id="GO:0005524">
    <property type="term" value="F:ATP binding"/>
    <property type="evidence" value="ECO:0007669"/>
    <property type="project" value="UniProtKB-UniRule"/>
</dbReference>
<keyword evidence="5 6" id="KW-0067">ATP-binding</keyword>
<dbReference type="FunFam" id="3.30.200.20:FF:000131">
    <property type="entry name" value="Dual specificity protein kinase TTK"/>
    <property type="match status" value="1"/>
</dbReference>
<dbReference type="Pfam" id="PF00069">
    <property type="entry name" value="Pkinase"/>
    <property type="match status" value="1"/>
</dbReference>
<feature type="compositionally biased region" description="Polar residues" evidence="7">
    <location>
        <begin position="17"/>
        <end position="59"/>
    </location>
</feature>
<keyword evidence="4" id="KW-0418">Kinase</keyword>
<dbReference type="GO" id="GO:0004712">
    <property type="term" value="F:protein serine/threonine/tyrosine kinase activity"/>
    <property type="evidence" value="ECO:0007669"/>
    <property type="project" value="TreeGrafter"/>
</dbReference>
<keyword evidence="2" id="KW-0808">Transferase</keyword>